<evidence type="ECO:0000313" key="8">
    <source>
        <dbReference type="Proteomes" id="UP000076738"/>
    </source>
</evidence>
<evidence type="ECO:0000256" key="2">
    <source>
        <dbReference type="ARBA" id="ARBA00022679"/>
    </source>
</evidence>
<dbReference type="InterPro" id="IPR000719">
    <property type="entry name" value="Prot_kinase_dom"/>
</dbReference>
<evidence type="ECO:0000259" key="6">
    <source>
        <dbReference type="PROSITE" id="PS50011"/>
    </source>
</evidence>
<reference evidence="7 8" key="1">
    <citation type="journal article" date="2016" name="Mol. Biol. Evol.">
        <title>Comparative Genomics of Early-Diverging Mushroom-Forming Fungi Provides Insights into the Origins of Lignocellulose Decay Capabilities.</title>
        <authorList>
            <person name="Nagy L.G."/>
            <person name="Riley R."/>
            <person name="Tritt A."/>
            <person name="Adam C."/>
            <person name="Daum C."/>
            <person name="Floudas D."/>
            <person name="Sun H."/>
            <person name="Yadav J.S."/>
            <person name="Pangilinan J."/>
            <person name="Larsson K.H."/>
            <person name="Matsuura K."/>
            <person name="Barry K."/>
            <person name="Labutti K."/>
            <person name="Kuo R."/>
            <person name="Ohm R.A."/>
            <person name="Bhattacharya S.S."/>
            <person name="Shirouzu T."/>
            <person name="Yoshinaga Y."/>
            <person name="Martin F.M."/>
            <person name="Grigoriev I.V."/>
            <person name="Hibbett D.S."/>
        </authorList>
    </citation>
    <scope>NUCLEOTIDE SEQUENCE [LARGE SCALE GENOMIC DNA]</scope>
    <source>
        <strain evidence="7 8">TUFC12733</strain>
    </source>
</reference>
<dbReference type="PANTHER" id="PTHR24055">
    <property type="entry name" value="MITOGEN-ACTIVATED PROTEIN KINASE"/>
    <property type="match status" value="1"/>
</dbReference>
<dbReference type="InterPro" id="IPR050117">
    <property type="entry name" value="MAPK"/>
</dbReference>
<dbReference type="Pfam" id="PF00069">
    <property type="entry name" value="Pkinase"/>
    <property type="match status" value="1"/>
</dbReference>
<sequence length="321" mass="36637">MDSKRATLFCRSSLLFHSDTFTALNQTFIVNSKTSRSCRRVQGCKMTAPNILLKRNAAKHRLHDIRLLQHIMVYLREEQMEAVSPLSDAHLQSFIYQTLCGLKYIHSVNVLHRDVKPGNLLGNAHCSLRICDSASRDQQGHMTEHVATRWYTPPEIMLSFAKHRPAIYIWSAGCIFARLNQNLHYLGTPSEDTLWRVGSSRAQDYIHSLPIKPRIHFQPLSPHAGPLDIGLFAQMLCFDPAKRISCEKAVEYPYFTVWHDAVDEPVCSQPFDFGFEDVDDIPGLKVLLAQEVDTFRAIVRSQARQQQQARKQDSLPIPEQG</sequence>
<feature type="domain" description="Protein kinase" evidence="6">
    <location>
        <begin position="1"/>
        <end position="255"/>
    </location>
</feature>
<evidence type="ECO:0000313" key="7">
    <source>
        <dbReference type="EMBL" id="KZO93958.1"/>
    </source>
</evidence>
<dbReference type="Gene3D" id="1.10.510.10">
    <property type="entry name" value="Transferase(Phosphotransferase) domain 1"/>
    <property type="match status" value="1"/>
</dbReference>
<evidence type="ECO:0000256" key="3">
    <source>
        <dbReference type="ARBA" id="ARBA00022741"/>
    </source>
</evidence>
<dbReference type="Proteomes" id="UP000076738">
    <property type="component" value="Unassembled WGS sequence"/>
</dbReference>
<evidence type="ECO:0000256" key="5">
    <source>
        <dbReference type="ARBA" id="ARBA00022840"/>
    </source>
</evidence>
<gene>
    <name evidence="7" type="ORF">CALVIDRAFT_546516</name>
</gene>
<evidence type="ECO:0000256" key="4">
    <source>
        <dbReference type="ARBA" id="ARBA00022777"/>
    </source>
</evidence>
<name>A0A167JVL9_CALVF</name>
<dbReference type="EMBL" id="KV417298">
    <property type="protein sequence ID" value="KZO93958.1"/>
    <property type="molecule type" value="Genomic_DNA"/>
</dbReference>
<accession>A0A167JVL9</accession>
<keyword evidence="3" id="KW-0547">Nucleotide-binding</keyword>
<keyword evidence="4 7" id="KW-0418">Kinase</keyword>
<dbReference type="OrthoDB" id="192887at2759"/>
<dbReference type="GO" id="GO:0004674">
    <property type="term" value="F:protein serine/threonine kinase activity"/>
    <property type="evidence" value="ECO:0007669"/>
    <property type="project" value="UniProtKB-KW"/>
</dbReference>
<keyword evidence="8" id="KW-1185">Reference proteome</keyword>
<dbReference type="STRING" id="1330018.A0A167JVL9"/>
<dbReference type="InterPro" id="IPR011009">
    <property type="entry name" value="Kinase-like_dom_sf"/>
</dbReference>
<keyword evidence="2" id="KW-0808">Transferase</keyword>
<dbReference type="SUPFAM" id="SSF56112">
    <property type="entry name" value="Protein kinase-like (PK-like)"/>
    <property type="match status" value="1"/>
</dbReference>
<dbReference type="FunFam" id="1.10.510.10:FF:000624">
    <property type="entry name" value="Mitogen-activated protein kinase"/>
    <property type="match status" value="1"/>
</dbReference>
<dbReference type="GO" id="GO:0005524">
    <property type="term" value="F:ATP binding"/>
    <property type="evidence" value="ECO:0007669"/>
    <property type="project" value="UniProtKB-KW"/>
</dbReference>
<evidence type="ECO:0000256" key="1">
    <source>
        <dbReference type="ARBA" id="ARBA00022527"/>
    </source>
</evidence>
<proteinExistence type="predicted"/>
<organism evidence="7 8">
    <name type="scientific">Calocera viscosa (strain TUFC12733)</name>
    <dbReference type="NCBI Taxonomy" id="1330018"/>
    <lineage>
        <taxon>Eukaryota</taxon>
        <taxon>Fungi</taxon>
        <taxon>Dikarya</taxon>
        <taxon>Basidiomycota</taxon>
        <taxon>Agaricomycotina</taxon>
        <taxon>Dacrymycetes</taxon>
        <taxon>Dacrymycetales</taxon>
        <taxon>Dacrymycetaceae</taxon>
        <taxon>Calocera</taxon>
    </lineage>
</organism>
<dbReference type="Gene3D" id="3.30.200.20">
    <property type="entry name" value="Phosphorylase Kinase, domain 1"/>
    <property type="match status" value="1"/>
</dbReference>
<keyword evidence="1" id="KW-0723">Serine/threonine-protein kinase</keyword>
<protein>
    <submittedName>
        <fullName evidence="7">Kinase-like protein</fullName>
    </submittedName>
</protein>
<dbReference type="PROSITE" id="PS50011">
    <property type="entry name" value="PROTEIN_KINASE_DOM"/>
    <property type="match status" value="1"/>
</dbReference>
<keyword evidence="5" id="KW-0067">ATP-binding</keyword>
<dbReference type="AlphaFoldDB" id="A0A167JVL9"/>
<dbReference type="SMART" id="SM00220">
    <property type="entry name" value="S_TKc"/>
    <property type="match status" value="1"/>
</dbReference>